<protein>
    <recommendedName>
        <fullName evidence="3">Lipoprotein</fullName>
    </recommendedName>
</protein>
<feature type="region of interest" description="Disordered" evidence="1">
    <location>
        <begin position="174"/>
        <end position="194"/>
    </location>
</feature>
<evidence type="ECO:0000256" key="1">
    <source>
        <dbReference type="SAM" id="MobiDB-lite"/>
    </source>
</evidence>
<evidence type="ECO:0000313" key="2">
    <source>
        <dbReference type="EMBL" id="ASN71212.1"/>
    </source>
</evidence>
<feature type="compositionally biased region" description="Basic and acidic residues" evidence="1">
    <location>
        <begin position="28"/>
        <end position="52"/>
    </location>
</feature>
<reference evidence="2" key="1">
    <citation type="submission" date="2017-06" db="EMBL/GenBank/DDBJ databases">
        <title>Novel phages from South African skin metaviromes.</title>
        <authorList>
            <person name="van Zyl L.J."/>
            <person name="Abrahams Y."/>
            <person name="Stander E.A."/>
            <person name="Kirby B.M."/>
            <person name="Clavaud C."/>
            <person name="Farcet C."/>
            <person name="Breton L."/>
            <person name="Trindade M.I."/>
        </authorList>
    </citation>
    <scope>NUCLEOTIDE SEQUENCE</scope>
</reference>
<feature type="region of interest" description="Disordered" evidence="1">
    <location>
        <begin position="136"/>
        <end position="157"/>
    </location>
</feature>
<evidence type="ECO:0008006" key="3">
    <source>
        <dbReference type="Google" id="ProtNLM"/>
    </source>
</evidence>
<feature type="compositionally biased region" description="Low complexity" evidence="1">
    <location>
        <begin position="54"/>
        <end position="77"/>
    </location>
</feature>
<dbReference type="PROSITE" id="PS51257">
    <property type="entry name" value="PROKAR_LIPOPROTEIN"/>
    <property type="match status" value="1"/>
</dbReference>
<proteinExistence type="predicted"/>
<feature type="region of interest" description="Disordered" evidence="1">
    <location>
        <begin position="17"/>
        <end position="85"/>
    </location>
</feature>
<accession>A0A2H4J7H1</accession>
<sequence length="214" mass="24331">MKKFLVLIFSSALILGACGNDDTSNDNSDTKSESKTGKKSEDKKDNNSKEEQNTQETATNEQNSSNQDDNYSNTNQNEQSDEENEYPYTAQQYNELVDEYNSLTDGETMDQVNRGVTEKEYSQLQGRINTLYEEGAQDKFKSEPSTSVDNIEHDSTDDLVTASEYNELVDEYNTMKNRPGNKSRVNSSVPQSQYNTLIDEYNELVDQEFEEAGY</sequence>
<organism evidence="2">
    <name type="scientific">uncultured Caudovirales phage</name>
    <dbReference type="NCBI Taxonomy" id="2100421"/>
    <lineage>
        <taxon>Viruses</taxon>
        <taxon>Duplodnaviria</taxon>
        <taxon>Heunggongvirae</taxon>
        <taxon>Uroviricota</taxon>
        <taxon>Caudoviricetes</taxon>
        <taxon>Peduoviridae</taxon>
        <taxon>Maltschvirus</taxon>
        <taxon>Maltschvirus maltsch</taxon>
    </lineage>
</organism>
<name>A0A2H4J7H1_9CAUD</name>
<gene>
    <name evidence="2" type="ORF">10F5_15</name>
</gene>
<feature type="compositionally biased region" description="Polar residues" evidence="1">
    <location>
        <begin position="183"/>
        <end position="194"/>
    </location>
</feature>
<dbReference type="EMBL" id="MF417921">
    <property type="protein sequence ID" value="ASN71212.1"/>
    <property type="molecule type" value="Genomic_DNA"/>
</dbReference>